<dbReference type="FunFam" id="3.40.1190.20:FF:000003">
    <property type="entry name" value="Phosphomethylpyrimidine kinase ThiD"/>
    <property type="match status" value="1"/>
</dbReference>
<keyword evidence="4" id="KW-0547">Nucleotide-binding</keyword>
<gene>
    <name evidence="8" type="primary">thiD</name>
    <name evidence="8" type="ORF">EII33_13030</name>
</gene>
<name>A0A3P1ZWX4_9BACE</name>
<dbReference type="EMBL" id="RQYF01000100">
    <property type="protein sequence ID" value="RRD87632.1"/>
    <property type="molecule type" value="Genomic_DNA"/>
</dbReference>
<dbReference type="CDD" id="cd01169">
    <property type="entry name" value="HMPP_kinase"/>
    <property type="match status" value="1"/>
</dbReference>
<dbReference type="InterPro" id="IPR013749">
    <property type="entry name" value="PM/HMP-P_kinase-1"/>
</dbReference>
<protein>
    <recommendedName>
        <fullName evidence="2">hydroxymethylpyrimidine kinase</fullName>
        <ecNumber evidence="2">2.7.1.49</ecNumber>
    </recommendedName>
</protein>
<reference evidence="8 9" key="1">
    <citation type="submission" date="2018-11" db="EMBL/GenBank/DDBJ databases">
        <title>Genomes From Bacteria Associated with the Canine Oral Cavity: a Test Case for Automated Genome-Based Taxonomic Assignment.</title>
        <authorList>
            <person name="Coil D.A."/>
            <person name="Jospin G."/>
            <person name="Darling A.E."/>
            <person name="Wallis C."/>
            <person name="Davis I.J."/>
            <person name="Harris S."/>
            <person name="Eisen J.A."/>
            <person name="Holcombe L.J."/>
            <person name="O'Flynn C."/>
        </authorList>
    </citation>
    <scope>NUCLEOTIDE SEQUENCE [LARGE SCALE GENOMIC DNA]</scope>
    <source>
        <strain evidence="8 9">OH1047_COT-310</strain>
    </source>
</reference>
<dbReference type="AlphaFoldDB" id="A0A3P1ZWX4"/>
<organism evidence="8 9">
    <name type="scientific">Prevotella heparinolytica</name>
    <dbReference type="NCBI Taxonomy" id="28113"/>
    <lineage>
        <taxon>Bacteria</taxon>
        <taxon>Pseudomonadati</taxon>
        <taxon>Bacteroidota</taxon>
        <taxon>Bacteroidia</taxon>
        <taxon>Bacteroidales</taxon>
        <taxon>Bacteroidaceae</taxon>
        <taxon>Bacteroides</taxon>
    </lineage>
</organism>
<keyword evidence="6" id="KW-0067">ATP-binding</keyword>
<evidence type="ECO:0000256" key="3">
    <source>
        <dbReference type="ARBA" id="ARBA00022679"/>
    </source>
</evidence>
<dbReference type="InterPro" id="IPR004399">
    <property type="entry name" value="HMP/HMP-P_kinase_dom"/>
</dbReference>
<evidence type="ECO:0000259" key="7">
    <source>
        <dbReference type="Pfam" id="PF08543"/>
    </source>
</evidence>
<dbReference type="SUPFAM" id="SSF53613">
    <property type="entry name" value="Ribokinase-like"/>
    <property type="match status" value="1"/>
</dbReference>
<dbReference type="PANTHER" id="PTHR20858">
    <property type="entry name" value="PHOSPHOMETHYLPYRIMIDINE KINASE"/>
    <property type="match status" value="1"/>
</dbReference>
<dbReference type="Pfam" id="PF08543">
    <property type="entry name" value="Phos_pyr_kin"/>
    <property type="match status" value="1"/>
</dbReference>
<dbReference type="GO" id="GO:0005524">
    <property type="term" value="F:ATP binding"/>
    <property type="evidence" value="ECO:0007669"/>
    <property type="project" value="UniProtKB-KW"/>
</dbReference>
<feature type="domain" description="Pyridoxamine kinase/Phosphomethylpyrimidine kinase" evidence="7">
    <location>
        <begin position="12"/>
        <end position="268"/>
    </location>
</feature>
<dbReference type="Proteomes" id="UP000279562">
    <property type="component" value="Unassembled WGS sequence"/>
</dbReference>
<keyword evidence="9" id="KW-1185">Reference proteome</keyword>
<dbReference type="GO" id="GO:0008902">
    <property type="term" value="F:hydroxymethylpyrimidine kinase activity"/>
    <property type="evidence" value="ECO:0007669"/>
    <property type="project" value="UniProtKB-EC"/>
</dbReference>
<dbReference type="PANTHER" id="PTHR20858:SF17">
    <property type="entry name" value="HYDROXYMETHYLPYRIMIDINE_PHOSPHOMETHYLPYRIMIDINE KINASE THI20-RELATED"/>
    <property type="match status" value="1"/>
</dbReference>
<dbReference type="Gene3D" id="3.40.1190.20">
    <property type="match status" value="1"/>
</dbReference>
<keyword evidence="3 8" id="KW-0808">Transferase</keyword>
<dbReference type="InterPro" id="IPR029056">
    <property type="entry name" value="Ribokinase-like"/>
</dbReference>
<evidence type="ECO:0000313" key="9">
    <source>
        <dbReference type="Proteomes" id="UP000279562"/>
    </source>
</evidence>
<evidence type="ECO:0000256" key="4">
    <source>
        <dbReference type="ARBA" id="ARBA00022741"/>
    </source>
</evidence>
<dbReference type="EC" id="2.7.1.49" evidence="2"/>
<comment type="pathway">
    <text evidence="1">Cofactor biosynthesis; thiamine diphosphate biosynthesis.</text>
</comment>
<dbReference type="RefSeq" id="WP_125240071.1">
    <property type="nucleotide sequence ID" value="NZ_RQYF01000100.1"/>
</dbReference>
<proteinExistence type="predicted"/>
<evidence type="ECO:0000256" key="6">
    <source>
        <dbReference type="ARBA" id="ARBA00022840"/>
    </source>
</evidence>
<sequence>MLSIILSIAGSDSSGGAGIQADIKTISALGGYAASVITAVTAQNTIGVQAVYPMPADVVRAQIVSVMDDLRPNSVKIGMIHDAETVHSIVKCLQKYHPAFVVYDPVMVSTGGQPLMTEGTIRAIKEELFPLCTLITPNLHEAGLLCEQTIFDTDEMKQAARELSYRFRTSVLIKGGHLQGADMCDILYERRSSDYADTVPLSEWTIYSHTKIESRNLHGTGCTLSSAIATFLADGHRLDEAVRRSKEYISQAIARAKEMKIGQGNGPLWHYFPLSE</sequence>
<dbReference type="GO" id="GO:0009228">
    <property type="term" value="P:thiamine biosynthetic process"/>
    <property type="evidence" value="ECO:0007669"/>
    <property type="project" value="InterPro"/>
</dbReference>
<evidence type="ECO:0000313" key="8">
    <source>
        <dbReference type="EMBL" id="RRD87632.1"/>
    </source>
</evidence>
<dbReference type="GO" id="GO:0008972">
    <property type="term" value="F:phosphomethylpyrimidine kinase activity"/>
    <property type="evidence" value="ECO:0007669"/>
    <property type="project" value="InterPro"/>
</dbReference>
<evidence type="ECO:0000256" key="1">
    <source>
        <dbReference type="ARBA" id="ARBA00004948"/>
    </source>
</evidence>
<accession>A0A3P1ZWX4</accession>
<keyword evidence="5 8" id="KW-0418">Kinase</keyword>
<comment type="caution">
    <text evidence="8">The sequence shown here is derived from an EMBL/GenBank/DDBJ whole genome shotgun (WGS) entry which is preliminary data.</text>
</comment>
<evidence type="ECO:0000256" key="5">
    <source>
        <dbReference type="ARBA" id="ARBA00022777"/>
    </source>
</evidence>
<dbReference type="GO" id="GO:0005829">
    <property type="term" value="C:cytosol"/>
    <property type="evidence" value="ECO:0007669"/>
    <property type="project" value="TreeGrafter"/>
</dbReference>
<dbReference type="NCBIfam" id="TIGR00097">
    <property type="entry name" value="HMP-P_kinase"/>
    <property type="match status" value="1"/>
</dbReference>
<evidence type="ECO:0000256" key="2">
    <source>
        <dbReference type="ARBA" id="ARBA00012135"/>
    </source>
</evidence>